<dbReference type="HOGENOM" id="CLU_502713_0_0_1"/>
<evidence type="ECO:0000313" key="4">
    <source>
        <dbReference type="Proteomes" id="UP000008068"/>
    </source>
</evidence>
<dbReference type="InParanoid" id="G0P101"/>
<feature type="domain" description="HTH CENPB-type" evidence="2">
    <location>
        <begin position="158"/>
        <end position="224"/>
    </location>
</feature>
<proteinExistence type="predicted"/>
<keyword evidence="1" id="KW-0238">DNA-binding</keyword>
<dbReference type="GO" id="GO:0003677">
    <property type="term" value="F:DNA binding"/>
    <property type="evidence" value="ECO:0007669"/>
    <property type="project" value="UniProtKB-KW"/>
</dbReference>
<evidence type="ECO:0000256" key="1">
    <source>
        <dbReference type="ARBA" id="ARBA00023125"/>
    </source>
</evidence>
<dbReference type="SMART" id="SM00674">
    <property type="entry name" value="CENPB"/>
    <property type="match status" value="1"/>
</dbReference>
<dbReference type="STRING" id="135651.G0P101"/>
<evidence type="ECO:0000313" key="3">
    <source>
        <dbReference type="EMBL" id="EGT42152.1"/>
    </source>
</evidence>
<evidence type="ECO:0000259" key="2">
    <source>
        <dbReference type="SMART" id="SM00674"/>
    </source>
</evidence>
<organism evidence="4">
    <name type="scientific">Caenorhabditis brenneri</name>
    <name type="common">Nematode worm</name>
    <dbReference type="NCBI Taxonomy" id="135651"/>
    <lineage>
        <taxon>Eukaryota</taxon>
        <taxon>Metazoa</taxon>
        <taxon>Ecdysozoa</taxon>
        <taxon>Nematoda</taxon>
        <taxon>Chromadorea</taxon>
        <taxon>Rhabditida</taxon>
        <taxon>Rhabditina</taxon>
        <taxon>Rhabditomorpha</taxon>
        <taxon>Rhabditoidea</taxon>
        <taxon>Rhabditidae</taxon>
        <taxon>Peloderinae</taxon>
        <taxon>Caenorhabditis</taxon>
    </lineage>
</organism>
<protein>
    <recommendedName>
        <fullName evidence="2">HTH CENPB-type domain-containing protein</fullName>
    </recommendedName>
</protein>
<dbReference type="AlphaFoldDB" id="G0P101"/>
<reference evidence="4" key="1">
    <citation type="submission" date="2011-07" db="EMBL/GenBank/DDBJ databases">
        <authorList>
            <consortium name="Caenorhabditis brenneri Sequencing and Analysis Consortium"/>
            <person name="Wilson R.K."/>
        </authorList>
    </citation>
    <scope>NUCLEOTIDE SEQUENCE [LARGE SCALE GENOMIC DNA]</scope>
    <source>
        <strain evidence="4">PB2801</strain>
    </source>
</reference>
<dbReference type="EMBL" id="GL380006">
    <property type="protein sequence ID" value="EGT42152.1"/>
    <property type="molecule type" value="Genomic_DNA"/>
</dbReference>
<keyword evidence="4" id="KW-1185">Reference proteome</keyword>
<sequence length="542" mass="62317">MSTSTLLIIAYITSVIKDDPKKPKLDRSDQKLGDRIVSLLRQNEEGFLEMSEETSLTTNAGEVLDENWDPQADLEKDELDFKGIASPQYVLFGKTLVAIEKVWEAVRWYPLQKRARNGGHRRREPSCMYNRFKFLRSEDDLKRLVAYEKAGEIKPDFRAVIAFISERLYEMVIKSINEGHILHDSTLYTMIAEIKDEFKIETSFVGSHNWLNNWKRAHRISSRKITRFVSKKKFMEKEAVQEEMDQFVKLARKTFEGYDPLRVYNLDQSGFQKELYTKRTLTETCSQDVEISTSSASGKIPLRLLVVGRAGSGKLTFIRRLLLRLGGTLEVMNLTSRNTAANETGGQTVFKKLHIDYRNIQKVLETACKFYPRLGLVIIEDISLFYGALVDDFDELIARMKNKIGTMFGDVHVILVGDFLQLAADDKKGQPMYKWDGFRDFEIRFLSTNFRQAQDTDFCQRLDRWAVGLVNDDDANFLEERSVAKNPSTVQEDVAAFYNNQKWDPVNSLILTSSNKDAINFTGKDFNGRGIHDLIETDKGDD</sequence>
<dbReference type="InterPro" id="IPR006600">
    <property type="entry name" value="HTH_CenpB_DNA-bd_dom"/>
</dbReference>
<dbReference type="SUPFAM" id="SSF52540">
    <property type="entry name" value="P-loop containing nucleoside triphosphate hydrolases"/>
    <property type="match status" value="1"/>
</dbReference>
<dbReference type="eggNOG" id="KOG3105">
    <property type="taxonomic scope" value="Eukaryota"/>
</dbReference>
<name>G0P101_CAEBE</name>
<dbReference type="InterPro" id="IPR027417">
    <property type="entry name" value="P-loop_NTPase"/>
</dbReference>
<dbReference type="Proteomes" id="UP000008068">
    <property type="component" value="Unassembled WGS sequence"/>
</dbReference>
<dbReference type="Gene3D" id="3.40.50.300">
    <property type="entry name" value="P-loop containing nucleotide triphosphate hydrolases"/>
    <property type="match status" value="1"/>
</dbReference>
<dbReference type="OrthoDB" id="5876883at2759"/>
<accession>G0P101</accession>
<gene>
    <name evidence="3" type="ORF">CAEBREN_10939</name>
</gene>